<feature type="compositionally biased region" description="Polar residues" evidence="1">
    <location>
        <begin position="184"/>
        <end position="204"/>
    </location>
</feature>
<feature type="region of interest" description="Disordered" evidence="1">
    <location>
        <begin position="92"/>
        <end position="135"/>
    </location>
</feature>
<evidence type="ECO:0000256" key="1">
    <source>
        <dbReference type="SAM" id="MobiDB-lite"/>
    </source>
</evidence>
<name>A0AAN7ZB55_9PEZI</name>
<feature type="region of interest" description="Disordered" evidence="1">
    <location>
        <begin position="558"/>
        <end position="584"/>
    </location>
</feature>
<feature type="region of interest" description="Disordered" evidence="1">
    <location>
        <begin position="955"/>
        <end position="1009"/>
    </location>
</feature>
<dbReference type="Proteomes" id="UP001305414">
    <property type="component" value="Unassembled WGS sequence"/>
</dbReference>
<feature type="compositionally biased region" description="Polar residues" evidence="1">
    <location>
        <begin position="866"/>
        <end position="885"/>
    </location>
</feature>
<dbReference type="EMBL" id="JAWHQM010000024">
    <property type="protein sequence ID" value="KAK5632318.1"/>
    <property type="molecule type" value="Genomic_DNA"/>
</dbReference>
<proteinExistence type="predicted"/>
<evidence type="ECO:0000313" key="2">
    <source>
        <dbReference type="EMBL" id="KAK5632318.1"/>
    </source>
</evidence>
<feature type="region of interest" description="Disordered" evidence="1">
    <location>
        <begin position="34"/>
        <end position="72"/>
    </location>
</feature>
<sequence>MHRRNSTNPRRLDRQKSVTSVKSVHLEYISPQTAERDARVAATQAFARAKERSATDSNSPLWPPARSNCPKTQSDRVSLCRHQSIRFVQTRPSHLPPTNAMVKKTLPSRPSHSSARYNADVDVNTRPPTSASSSGMVCATKGAAGDYINTLFASDENYTPEDGIASMPSSYRKLRKSRSMFANRPTSSEAEYNNFGKSSVSANQLPLPGKSYFRHSRGDENLPPRRLKTPKSMNFLRDFRDNFVPALRSEDVDAAPFVSLNDCNSNQQKPKNYLHPKPSRFFRSKSTGEERGFRKSMRDTSNSTISMNGMPMKNGSLRYKARQVSQGLKHKLKNLFSLGKYDGDDERLPLQHIDAQKSHVFRWNDLQHETDNDLQDNPAANQAALSRVASGIPSLHTVPSYQQLCSRQDSMDSLRSEHKAADDRSRVTSWSNSETDTVITHASSREDWEKKRLSIINEHGAHVCSSSAQFATISEQSNPSTISLGRPVPARPGAVDGQRIYSALMKRIGQSQKAHASDPEMQSSDDDIVQLGTVPRRKSSLRLRRLGHDPASTIRYVFSESETDTESPKMVNQQQTGDEGSPSKPPIFAVNRAKECEQRASVPASVNTNAGDILKDVCPEGVPPLIRTLSSRSSAFFGSPMRHLFRTESPYRRALQDRMHMTPNEYAIKSPDFNPWMRSLSNLPNLPIRRSSTYGSDADVKLHYTESIYSTNTEDGQTQRHSVLSVVEDFQKPTGTHGDATIFLNPSGPNKRSASLPPKQRVTSSSSSVEWKMWLSSNVTKLEDTTKQVDSNEFRYDMSSNRPLGHVRENAQINDEEEDQIPYPIDTPCRIKGKRISVSKLDRDNQDNSQPTPFDAGDKDPDILQPRQSLPNSSPTRKPVSTSVTPAGHLKEPTPSTSTKFSAVSTEKELPKVPSFNLKEDRFSGHTNIAPKLLERQLKAKSSIVPLISRTYSSIGESQQHSKINNSGNSRQKLRPVTPTKSENMSPTPKSEDDPYGIEGAGVLGPGQQSVGSRRIVDIFLSSRRRRIASDEEGSMFL</sequence>
<comment type="caution">
    <text evidence="2">The sequence shown here is derived from an EMBL/GenBank/DDBJ whole genome shotgun (WGS) entry which is preliminary data.</text>
</comment>
<feature type="region of interest" description="Disordered" evidence="1">
    <location>
        <begin position="182"/>
        <end position="229"/>
    </location>
</feature>
<gene>
    <name evidence="2" type="ORF">RRF57_008032</name>
</gene>
<feature type="compositionally biased region" description="Polar residues" evidence="1">
    <location>
        <begin position="955"/>
        <end position="971"/>
    </location>
</feature>
<feature type="compositionally biased region" description="Polar residues" evidence="1">
    <location>
        <begin position="979"/>
        <end position="989"/>
    </location>
</feature>
<keyword evidence="3" id="KW-1185">Reference proteome</keyword>
<feature type="compositionally biased region" description="Basic residues" evidence="1">
    <location>
        <begin position="272"/>
        <end position="283"/>
    </location>
</feature>
<organism evidence="2 3">
    <name type="scientific">Xylaria bambusicola</name>
    <dbReference type="NCBI Taxonomy" id="326684"/>
    <lineage>
        <taxon>Eukaryota</taxon>
        <taxon>Fungi</taxon>
        <taxon>Dikarya</taxon>
        <taxon>Ascomycota</taxon>
        <taxon>Pezizomycotina</taxon>
        <taxon>Sordariomycetes</taxon>
        <taxon>Xylariomycetidae</taxon>
        <taxon>Xylariales</taxon>
        <taxon>Xylariaceae</taxon>
        <taxon>Xylaria</taxon>
    </lineage>
</organism>
<feature type="region of interest" description="Disordered" evidence="1">
    <location>
        <begin position="793"/>
        <end position="913"/>
    </location>
</feature>
<evidence type="ECO:0000313" key="3">
    <source>
        <dbReference type="Proteomes" id="UP001305414"/>
    </source>
</evidence>
<feature type="region of interest" description="Disordered" evidence="1">
    <location>
        <begin position="735"/>
        <end position="764"/>
    </location>
</feature>
<reference evidence="2 3" key="1">
    <citation type="submission" date="2023-10" db="EMBL/GenBank/DDBJ databases">
        <title>Draft genome sequence of Xylaria bambusicola isolate GMP-LS, the root and basal stem rot pathogen of sugarcane in Indonesia.</title>
        <authorList>
            <person name="Selvaraj P."/>
            <person name="Muralishankar V."/>
            <person name="Muruganantham S."/>
            <person name="Sp S."/>
            <person name="Haryani S."/>
            <person name="Lau K.J.X."/>
            <person name="Naqvi N.I."/>
        </authorList>
    </citation>
    <scope>NUCLEOTIDE SEQUENCE [LARGE SCALE GENOMIC DNA]</scope>
    <source>
        <strain evidence="2">GMP-LS</strain>
    </source>
</reference>
<feature type="region of interest" description="Disordered" evidence="1">
    <location>
        <begin position="1"/>
        <end position="20"/>
    </location>
</feature>
<feature type="compositionally biased region" description="Polar residues" evidence="1">
    <location>
        <begin position="126"/>
        <end position="135"/>
    </location>
</feature>
<feature type="region of interest" description="Disordered" evidence="1">
    <location>
        <begin position="268"/>
        <end position="314"/>
    </location>
</feature>
<accession>A0AAN7ZB55</accession>
<dbReference type="AlphaFoldDB" id="A0AAN7ZB55"/>
<protein>
    <submittedName>
        <fullName evidence="2">Uncharacterized protein</fullName>
    </submittedName>
</protein>
<feature type="compositionally biased region" description="Polar residues" evidence="1">
    <location>
        <begin position="894"/>
        <end position="905"/>
    </location>
</feature>
<feature type="compositionally biased region" description="Basic and acidic residues" evidence="1">
    <location>
        <begin position="286"/>
        <end position="298"/>
    </location>
</feature>